<sequence length="579" mass="65259">METNEFKECSIEETAKKCNVVFKLPSFVKPGAWVVIGDNSPVKHGMQIKCSIKPCKSMISSISQLDQDLDMEIFPSNSCETSIPVTRSHCDQLSHTQTTSSEDDFQGTSYQVDMMPVPDYGTALISQTTNGEDVDLTFENREKALCKENGTTSTRPNRPSFRSLHYARNIPPSYKLPNRLREDIQSLPADKNSILILKDTAAGLREVATSIQVYTYTPTKEDYSFVVRQLVGLYPQLSVNPDTEGKVKVLTWKLQKLMGRRRETAEKKKFLLSIYECVSSFGSVQRCPTKSKQKKIVETFKNPNLVSDGICVDLLLKLTFDGRRAEYKKNEHVCIRDFVQRNCPFLGQLTYLCVEMDLPLGEDTCNRFRQTWMDSVPFILAPAKMSFKSSNGGASADPHRYKKGDKSRRHFVDSRQESASLCHAIQSILRNAPYLNFHGSTIHVVLEGQPYLRVQTSTDGQVALMVLYYVFDLKYSEENLTFDVKEILNSHEEGVKIVEKYQADVAMPVTEKDQHTNINIALGHVIRIVGHYYPEASTKEKLAAAIVAAFPQIGLIRDGLPAYTYIYNSATGNALLINT</sequence>
<name>A0A162PXE7_9CRUS</name>
<reference evidence="1 2" key="1">
    <citation type="submission" date="2016-03" db="EMBL/GenBank/DDBJ databases">
        <title>EvidentialGene: Evidence-directed Construction of Genes on Genomes.</title>
        <authorList>
            <person name="Gilbert D.G."/>
            <person name="Choi J.-H."/>
            <person name="Mockaitis K."/>
            <person name="Colbourne J."/>
            <person name="Pfrender M."/>
        </authorList>
    </citation>
    <scope>NUCLEOTIDE SEQUENCE [LARGE SCALE GENOMIC DNA]</scope>
    <source>
        <strain evidence="1 2">Xinb3</strain>
        <tissue evidence="1">Complete organism</tissue>
    </source>
</reference>
<dbReference type="PANTHER" id="PTHR31025:SF9">
    <property type="entry name" value="SI:DKEY-286J15.1"/>
    <property type="match status" value="1"/>
</dbReference>
<dbReference type="Proteomes" id="UP000076858">
    <property type="component" value="Unassembled WGS sequence"/>
</dbReference>
<gene>
    <name evidence="1" type="ORF">APZ42_014389</name>
</gene>
<protein>
    <submittedName>
        <fullName evidence="1">Uncharacterized protein</fullName>
    </submittedName>
</protein>
<accession>A0A162PXE7</accession>
<organism evidence="1 2">
    <name type="scientific">Daphnia magna</name>
    <dbReference type="NCBI Taxonomy" id="35525"/>
    <lineage>
        <taxon>Eukaryota</taxon>
        <taxon>Metazoa</taxon>
        <taxon>Ecdysozoa</taxon>
        <taxon>Arthropoda</taxon>
        <taxon>Crustacea</taxon>
        <taxon>Branchiopoda</taxon>
        <taxon>Diplostraca</taxon>
        <taxon>Cladocera</taxon>
        <taxon>Anomopoda</taxon>
        <taxon>Daphniidae</taxon>
        <taxon>Daphnia</taxon>
    </lineage>
</organism>
<dbReference type="PANTHER" id="PTHR31025">
    <property type="entry name" value="SI:CH211-196P9.1-RELATED"/>
    <property type="match status" value="1"/>
</dbReference>
<dbReference type="EMBL" id="LRGB01000402">
    <property type="protein sequence ID" value="KZS19228.1"/>
    <property type="molecule type" value="Genomic_DNA"/>
</dbReference>
<evidence type="ECO:0000313" key="1">
    <source>
        <dbReference type="EMBL" id="KZS19228.1"/>
    </source>
</evidence>
<keyword evidence="2" id="KW-1185">Reference proteome</keyword>
<dbReference type="AlphaFoldDB" id="A0A162PXE7"/>
<dbReference type="OrthoDB" id="6396919at2759"/>
<comment type="caution">
    <text evidence="1">The sequence shown here is derived from an EMBL/GenBank/DDBJ whole genome shotgun (WGS) entry which is preliminary data.</text>
</comment>
<proteinExistence type="predicted"/>
<evidence type="ECO:0000313" key="2">
    <source>
        <dbReference type="Proteomes" id="UP000076858"/>
    </source>
</evidence>